<dbReference type="CDD" id="cd06222">
    <property type="entry name" value="RNase_H_like"/>
    <property type="match status" value="1"/>
</dbReference>
<dbReference type="GO" id="GO:0003676">
    <property type="term" value="F:nucleic acid binding"/>
    <property type="evidence" value="ECO:0007669"/>
    <property type="project" value="InterPro"/>
</dbReference>
<dbReference type="PANTHER" id="PTHR47723">
    <property type="entry name" value="OS05G0353850 PROTEIN"/>
    <property type="match status" value="1"/>
</dbReference>
<dbReference type="EMBL" id="JAAIUW010000008">
    <property type="protein sequence ID" value="KAF7820290.1"/>
    <property type="molecule type" value="Genomic_DNA"/>
</dbReference>
<evidence type="ECO:0000256" key="2">
    <source>
        <dbReference type="SAM" id="Phobius"/>
    </source>
</evidence>
<dbReference type="InterPro" id="IPR036397">
    <property type="entry name" value="RNaseH_sf"/>
</dbReference>
<evidence type="ECO:0000256" key="1">
    <source>
        <dbReference type="SAM" id="MobiDB-lite"/>
    </source>
</evidence>
<feature type="region of interest" description="Disordered" evidence="1">
    <location>
        <begin position="24"/>
        <end position="48"/>
    </location>
</feature>
<gene>
    <name evidence="4" type="ORF">G2W53_025745</name>
</gene>
<dbReference type="AlphaFoldDB" id="A0A834TEJ3"/>
<dbReference type="PANTHER" id="PTHR47723:SF19">
    <property type="entry name" value="POLYNUCLEOTIDYL TRANSFERASE, RIBONUCLEASE H-LIKE SUPERFAMILY PROTEIN"/>
    <property type="match status" value="1"/>
</dbReference>
<dbReference type="InterPro" id="IPR044730">
    <property type="entry name" value="RNase_H-like_dom_plant"/>
</dbReference>
<feature type="transmembrane region" description="Helical" evidence="2">
    <location>
        <begin position="284"/>
        <end position="302"/>
    </location>
</feature>
<name>A0A834TEJ3_9FABA</name>
<evidence type="ECO:0000313" key="5">
    <source>
        <dbReference type="Proteomes" id="UP000634136"/>
    </source>
</evidence>
<dbReference type="GO" id="GO:0004523">
    <property type="term" value="F:RNA-DNA hybrid ribonuclease activity"/>
    <property type="evidence" value="ECO:0007669"/>
    <property type="project" value="InterPro"/>
</dbReference>
<protein>
    <submittedName>
        <fullName evidence="4">Ribonuclease H</fullName>
    </submittedName>
</protein>
<accession>A0A834TEJ3</accession>
<keyword evidence="5" id="KW-1185">Reference proteome</keyword>
<evidence type="ECO:0000313" key="4">
    <source>
        <dbReference type="EMBL" id="KAF7820290.1"/>
    </source>
</evidence>
<dbReference type="Pfam" id="PF13456">
    <property type="entry name" value="RVT_3"/>
    <property type="match status" value="1"/>
</dbReference>
<dbReference type="OrthoDB" id="1436423at2759"/>
<keyword evidence="2" id="KW-1133">Transmembrane helix</keyword>
<dbReference type="InterPro" id="IPR053151">
    <property type="entry name" value="RNase_H-like"/>
</dbReference>
<feature type="domain" description="RNase H type-1" evidence="3">
    <location>
        <begin position="325"/>
        <end position="381"/>
    </location>
</feature>
<organism evidence="4 5">
    <name type="scientific">Senna tora</name>
    <dbReference type="NCBI Taxonomy" id="362788"/>
    <lineage>
        <taxon>Eukaryota</taxon>
        <taxon>Viridiplantae</taxon>
        <taxon>Streptophyta</taxon>
        <taxon>Embryophyta</taxon>
        <taxon>Tracheophyta</taxon>
        <taxon>Spermatophyta</taxon>
        <taxon>Magnoliopsida</taxon>
        <taxon>eudicotyledons</taxon>
        <taxon>Gunneridae</taxon>
        <taxon>Pentapetalae</taxon>
        <taxon>rosids</taxon>
        <taxon>fabids</taxon>
        <taxon>Fabales</taxon>
        <taxon>Fabaceae</taxon>
        <taxon>Caesalpinioideae</taxon>
        <taxon>Cassia clade</taxon>
        <taxon>Senna</taxon>
    </lineage>
</organism>
<comment type="caution">
    <text evidence="4">The sequence shown here is derived from an EMBL/GenBank/DDBJ whole genome shotgun (WGS) entry which is preliminary data.</text>
</comment>
<dbReference type="Gene3D" id="3.30.420.10">
    <property type="entry name" value="Ribonuclease H-like superfamily/Ribonuclease H"/>
    <property type="match status" value="1"/>
</dbReference>
<dbReference type="SUPFAM" id="SSF53098">
    <property type="entry name" value="Ribonuclease H-like"/>
    <property type="match status" value="1"/>
</dbReference>
<evidence type="ECO:0000259" key="3">
    <source>
        <dbReference type="Pfam" id="PF13456"/>
    </source>
</evidence>
<keyword evidence="2" id="KW-0812">Transmembrane</keyword>
<dbReference type="Proteomes" id="UP000634136">
    <property type="component" value="Unassembled WGS sequence"/>
</dbReference>
<dbReference type="InterPro" id="IPR012337">
    <property type="entry name" value="RNaseH-like_sf"/>
</dbReference>
<sequence length="446" mass="49943">MIYEKHEIIVTNIVKIDPKKKINRDEPGREDGWVRKTSKSRMKEAGNGRGTRARVRLCDVAPRLESGVSVGDNTLNDCLINLSPLQHNKKRNGIITHSKILLTVFTNHNPKLLTQNGSLNHRRTKRKLVISITITRQLNLKPINHTFTTLRVPFNSTRAHIPHPRTFLHKFPHRRPAAHVRLLAANFMFWSLDVWISSLESAGEKLTGCPGRNSKGSCTTKSGQVVSFFLAKVRPPPRPRITGRMWYWWPGLTMLPSMSRTGSGWADPRRGDVMKVKRRKRSSAILVITMGFFVIIFCWTNNATPKWKASIPMKGGSSSMLMADSSSCGGIARDNNASWILGFAHRIGRSNSFQAEAWAVWSALRIAKDRNWPKVIIETDSFVSNGLFDFDHEAAARGSRGILGASGGHIRQEAPSRRELLCGSISSSAIRRGGGLFRHSIVVEAY</sequence>
<proteinExistence type="predicted"/>
<keyword evidence="2" id="KW-0472">Membrane</keyword>
<reference evidence="4" key="1">
    <citation type="submission" date="2020-09" db="EMBL/GenBank/DDBJ databases">
        <title>Genome-Enabled Discovery of Anthraquinone Biosynthesis in Senna tora.</title>
        <authorList>
            <person name="Kang S.-H."/>
            <person name="Pandey R.P."/>
            <person name="Lee C.-M."/>
            <person name="Sim J.-S."/>
            <person name="Jeong J.-T."/>
            <person name="Choi B.-S."/>
            <person name="Jung M."/>
            <person name="Ginzburg D."/>
            <person name="Zhao K."/>
            <person name="Won S.Y."/>
            <person name="Oh T.-J."/>
            <person name="Yu Y."/>
            <person name="Kim N.-H."/>
            <person name="Lee O.R."/>
            <person name="Lee T.-H."/>
            <person name="Bashyal P."/>
            <person name="Kim T.-S."/>
            <person name="Lee W.-H."/>
            <person name="Kawkins C."/>
            <person name="Kim C.-K."/>
            <person name="Kim J.S."/>
            <person name="Ahn B.O."/>
            <person name="Rhee S.Y."/>
            <person name="Sohng J.K."/>
        </authorList>
    </citation>
    <scope>NUCLEOTIDE SEQUENCE</scope>
    <source>
        <tissue evidence="4">Leaf</tissue>
    </source>
</reference>
<feature type="compositionally biased region" description="Basic and acidic residues" evidence="1">
    <location>
        <begin position="24"/>
        <end position="34"/>
    </location>
</feature>
<dbReference type="InterPro" id="IPR002156">
    <property type="entry name" value="RNaseH_domain"/>
</dbReference>